<dbReference type="OrthoDB" id="10257656at2759"/>
<dbReference type="SUPFAM" id="SSF57184">
    <property type="entry name" value="Growth factor receptor domain"/>
    <property type="match status" value="1"/>
</dbReference>
<reference evidence="7 8" key="1">
    <citation type="submission" date="2016-07" db="EMBL/GenBank/DDBJ databases">
        <title>Disparate Historic Effective Population Sizes Predicted by Modern Levels of Genome Diversity for the Scaled Quail (Callipepla squamata) and the Northern Bobwhite (Colinus virginianus): Inferences from First and Second Generation Draft Genome Assemblies for Sympatric New World Quail.</title>
        <authorList>
            <person name="Oldeschulte D.L."/>
            <person name="Halley Y.A."/>
            <person name="Bhattarai E.K."/>
            <person name="Brashear W.A."/>
            <person name="Hill J."/>
            <person name="Metz R.P."/>
            <person name="Johnson C.D."/>
            <person name="Rollins D."/>
            <person name="Peterson M.J."/>
            <person name="Bickhart D.M."/>
            <person name="Decker J.E."/>
            <person name="Seabury C.M."/>
        </authorList>
    </citation>
    <scope>NUCLEOTIDE SEQUENCE [LARGE SCALE GENOMIC DNA]</scope>
    <source>
        <strain evidence="7 8">Texas</strain>
        <tissue evidence="7">Leg muscle</tissue>
    </source>
</reference>
<dbReference type="Proteomes" id="UP000198323">
    <property type="component" value="Unassembled WGS sequence"/>
</dbReference>
<evidence type="ECO:0000256" key="2">
    <source>
        <dbReference type="ARBA" id="ARBA00022525"/>
    </source>
</evidence>
<dbReference type="InterPro" id="IPR009030">
    <property type="entry name" value="Growth_fac_rcpt_cys_sf"/>
</dbReference>
<dbReference type="InterPro" id="IPR006212">
    <property type="entry name" value="Furin_repeat"/>
</dbReference>
<evidence type="ECO:0000256" key="4">
    <source>
        <dbReference type="ARBA" id="ARBA00023157"/>
    </source>
</evidence>
<dbReference type="InterPro" id="IPR043601">
    <property type="entry name" value="Rspo_Fu-CRD_dom"/>
</dbReference>
<keyword evidence="5" id="KW-0325">Glycoprotein</keyword>
<evidence type="ECO:0000259" key="6">
    <source>
        <dbReference type="Pfam" id="PF15913"/>
    </source>
</evidence>
<keyword evidence="3" id="KW-0732">Signal</keyword>
<dbReference type="GO" id="GO:0005576">
    <property type="term" value="C:extracellular region"/>
    <property type="evidence" value="ECO:0007669"/>
    <property type="project" value="UniProtKB-SubCell"/>
</dbReference>
<sequence>MKQRGVCLSSCPSGYYGTRYPDINKCARASVFCPPCITECKADCDTCFTRNFCTKCKSGFYLHSGKCLEKCPDGLEANNHTMECASIGKSSPT</sequence>
<dbReference type="SMART" id="SM00261">
    <property type="entry name" value="FU"/>
    <property type="match status" value="1"/>
</dbReference>
<evidence type="ECO:0000256" key="1">
    <source>
        <dbReference type="ARBA" id="ARBA00004613"/>
    </source>
</evidence>
<dbReference type="PANTHER" id="PTHR46987:SF1">
    <property type="entry name" value="R-SPONDIN-3"/>
    <property type="match status" value="1"/>
</dbReference>
<organism evidence="7 8">
    <name type="scientific">Callipepla squamata</name>
    <name type="common">Scaled quail</name>
    <dbReference type="NCBI Taxonomy" id="9009"/>
    <lineage>
        <taxon>Eukaryota</taxon>
        <taxon>Metazoa</taxon>
        <taxon>Chordata</taxon>
        <taxon>Craniata</taxon>
        <taxon>Vertebrata</taxon>
        <taxon>Euteleostomi</taxon>
        <taxon>Archelosauria</taxon>
        <taxon>Archosauria</taxon>
        <taxon>Dinosauria</taxon>
        <taxon>Saurischia</taxon>
        <taxon>Theropoda</taxon>
        <taxon>Coelurosauria</taxon>
        <taxon>Aves</taxon>
        <taxon>Neognathae</taxon>
        <taxon>Galloanserae</taxon>
        <taxon>Galliformes</taxon>
        <taxon>Odontophoridae</taxon>
        <taxon>Callipepla</taxon>
    </lineage>
</organism>
<dbReference type="EMBL" id="MCFN01000120">
    <property type="protein sequence ID" value="OXB64475.1"/>
    <property type="molecule type" value="Genomic_DNA"/>
</dbReference>
<keyword evidence="4" id="KW-1015">Disulfide bond</keyword>
<gene>
    <name evidence="7" type="ORF">ASZ78_015959</name>
</gene>
<proteinExistence type="predicted"/>
<feature type="domain" description="R-spondin Fu-CRD" evidence="6">
    <location>
        <begin position="1"/>
        <end position="84"/>
    </location>
</feature>
<comment type="subcellular location">
    <subcellularLocation>
        <location evidence="1">Secreted</location>
    </subcellularLocation>
</comment>
<dbReference type="STRING" id="9009.A0A226NA56"/>
<dbReference type="PANTHER" id="PTHR46987">
    <property type="entry name" value="NEUROHYPOPHYSIAL HORMONES, N-TERMINAL DOMAIN CONTAINING PROTEIN"/>
    <property type="match status" value="1"/>
</dbReference>
<dbReference type="AlphaFoldDB" id="A0A226NA56"/>
<evidence type="ECO:0000313" key="8">
    <source>
        <dbReference type="Proteomes" id="UP000198323"/>
    </source>
</evidence>
<evidence type="ECO:0000313" key="7">
    <source>
        <dbReference type="EMBL" id="OXB64475.1"/>
    </source>
</evidence>
<dbReference type="CDD" id="cd00064">
    <property type="entry name" value="FU"/>
    <property type="match status" value="1"/>
</dbReference>
<evidence type="ECO:0000256" key="5">
    <source>
        <dbReference type="ARBA" id="ARBA00023180"/>
    </source>
</evidence>
<keyword evidence="2" id="KW-0964">Secreted</keyword>
<dbReference type="Pfam" id="PF15913">
    <property type="entry name" value="Furin-like_2"/>
    <property type="match status" value="1"/>
</dbReference>
<dbReference type="InterPro" id="IPR051514">
    <property type="entry name" value="R-spondin"/>
</dbReference>
<name>A0A226NA56_CALSU</name>
<accession>A0A226NA56</accession>
<dbReference type="Gene3D" id="2.10.220.10">
    <property type="entry name" value="Hormone Receptor, Insulin-like Growth Factor Receptor 1, Chain A, domain 2"/>
    <property type="match status" value="1"/>
</dbReference>
<protein>
    <recommendedName>
        <fullName evidence="6">R-spondin Fu-CRD domain-containing protein</fullName>
    </recommendedName>
</protein>
<comment type="caution">
    <text evidence="7">The sequence shown here is derived from an EMBL/GenBank/DDBJ whole genome shotgun (WGS) entry which is preliminary data.</text>
</comment>
<keyword evidence="8" id="KW-1185">Reference proteome</keyword>
<evidence type="ECO:0000256" key="3">
    <source>
        <dbReference type="ARBA" id="ARBA00022729"/>
    </source>
</evidence>